<organism evidence="2 3">
    <name type="scientific">Fulvivirga kasyanovii</name>
    <dbReference type="NCBI Taxonomy" id="396812"/>
    <lineage>
        <taxon>Bacteria</taxon>
        <taxon>Pseudomonadati</taxon>
        <taxon>Bacteroidota</taxon>
        <taxon>Cytophagia</taxon>
        <taxon>Cytophagales</taxon>
        <taxon>Fulvivirgaceae</taxon>
        <taxon>Fulvivirga</taxon>
    </lineage>
</organism>
<proteinExistence type="predicted"/>
<dbReference type="EMBL" id="SMLW01000638">
    <property type="protein sequence ID" value="MTI27663.1"/>
    <property type="molecule type" value="Genomic_DNA"/>
</dbReference>
<feature type="chain" id="PRO_5045735123" description="HEAT repeat domain-containing protein" evidence="1">
    <location>
        <begin position="20"/>
        <end position="413"/>
    </location>
</feature>
<name>A0ABW9RWR5_9BACT</name>
<protein>
    <recommendedName>
        <fullName evidence="4">HEAT repeat domain-containing protein</fullName>
    </recommendedName>
</protein>
<evidence type="ECO:0000256" key="1">
    <source>
        <dbReference type="SAM" id="SignalP"/>
    </source>
</evidence>
<comment type="caution">
    <text evidence="2">The sequence shown here is derived from an EMBL/GenBank/DDBJ whole genome shotgun (WGS) entry which is preliminary data.</text>
</comment>
<evidence type="ECO:0000313" key="2">
    <source>
        <dbReference type="EMBL" id="MTI27663.1"/>
    </source>
</evidence>
<dbReference type="RefSeq" id="WP_155174660.1">
    <property type="nucleotide sequence ID" value="NZ_BAAAFL010000024.1"/>
</dbReference>
<evidence type="ECO:0008006" key="4">
    <source>
        <dbReference type="Google" id="ProtNLM"/>
    </source>
</evidence>
<accession>A0ABW9RWR5</accession>
<evidence type="ECO:0000313" key="3">
    <source>
        <dbReference type="Proteomes" id="UP000798808"/>
    </source>
</evidence>
<keyword evidence="3" id="KW-1185">Reference proteome</keyword>
<keyword evidence="1" id="KW-0732">Signal</keyword>
<gene>
    <name evidence="2" type="ORF">E1163_22080</name>
</gene>
<reference evidence="2 3" key="1">
    <citation type="submission" date="2019-02" db="EMBL/GenBank/DDBJ databases">
        <authorList>
            <person name="Goldberg S.R."/>
            <person name="Haltli B.A."/>
            <person name="Correa H."/>
            <person name="Russell K.G."/>
        </authorList>
    </citation>
    <scope>NUCLEOTIDE SEQUENCE [LARGE SCALE GENOMIC DNA]</scope>
    <source>
        <strain evidence="2 3">JCM 16186</strain>
    </source>
</reference>
<sequence>MKNSALICLIILFSGHAYTQPPEFTTYSNGLIYNESTMDKLRFIVDSLNLSFQSCDLNKTFYSQSQTTGHYFHLSGDRVREAREDVKANIPFEEFQEKYPEASIRSDLLLVKFEYEDYKGRDVIEISEVSLGEHYGHDHRMEKKSPLLKGDLSNPWLFSHTKKSDYWEESLQGFYVTRPLQRQPLPLQYAQMIGYADCLTDTTTLKLKEDTKNGWVDMPGNWQSLSLKKQEKLLDNMRSTHVVGYCSQDSRPREHAVNIAMLSAETTHWEIFLKAHLDIMNDRFDRASDGSYAWSQRKTYLRELEELNINVTDLMFGIALRVENPAENHYYGSVGRVGRALAESNNKEEVVSAMLSMMDDEDLDHYNRVLAYYLFMSYNNHIKNENERKENTLKLKGSIQKFPEFLRGQFPEQ</sequence>
<feature type="signal peptide" evidence="1">
    <location>
        <begin position="1"/>
        <end position="19"/>
    </location>
</feature>
<dbReference type="Proteomes" id="UP000798808">
    <property type="component" value="Unassembled WGS sequence"/>
</dbReference>